<organism evidence="9 10">
    <name type="scientific">Candidatus Avoscillospira stercorigallinarum</name>
    <dbReference type="NCBI Taxonomy" id="2840708"/>
    <lineage>
        <taxon>Bacteria</taxon>
        <taxon>Bacillati</taxon>
        <taxon>Bacillota</taxon>
        <taxon>Clostridia</taxon>
        <taxon>Eubacteriales</taxon>
        <taxon>Oscillospiraceae</taxon>
        <taxon>Oscillospiraceae incertae sedis</taxon>
        <taxon>Candidatus Avoscillospira</taxon>
    </lineage>
</organism>
<evidence type="ECO:0000256" key="4">
    <source>
        <dbReference type="ARBA" id="ARBA00022692"/>
    </source>
</evidence>
<dbReference type="Pfam" id="PF00535">
    <property type="entry name" value="Glycos_transf_2"/>
    <property type="match status" value="1"/>
</dbReference>
<dbReference type="GO" id="GO:0016757">
    <property type="term" value="F:glycosyltransferase activity"/>
    <property type="evidence" value="ECO:0007669"/>
    <property type="project" value="UniProtKB-KW"/>
</dbReference>
<dbReference type="InterPro" id="IPR029044">
    <property type="entry name" value="Nucleotide-diphossugar_trans"/>
</dbReference>
<dbReference type="Gene3D" id="3.90.550.10">
    <property type="entry name" value="Spore Coat Polysaccharide Biosynthesis Protein SpsA, Chain A"/>
    <property type="match status" value="1"/>
</dbReference>
<accession>A0A9D1CNE1</accession>
<keyword evidence="4 7" id="KW-0812">Transmembrane</keyword>
<protein>
    <submittedName>
        <fullName evidence="9">Glycosyltransferase family 2 protein</fullName>
    </submittedName>
</protein>
<evidence type="ECO:0000256" key="6">
    <source>
        <dbReference type="ARBA" id="ARBA00023136"/>
    </source>
</evidence>
<comment type="subcellular location">
    <subcellularLocation>
        <location evidence="1">Membrane</location>
        <topology evidence="1">Multi-pass membrane protein</topology>
    </subcellularLocation>
</comment>
<proteinExistence type="predicted"/>
<keyword evidence="6 7" id="KW-0472">Membrane</keyword>
<feature type="transmembrane region" description="Helical" evidence="7">
    <location>
        <begin position="261"/>
        <end position="284"/>
    </location>
</feature>
<name>A0A9D1CNE1_9FIRM</name>
<dbReference type="Proteomes" id="UP000886874">
    <property type="component" value="Unassembled WGS sequence"/>
</dbReference>
<feature type="transmembrane region" description="Helical" evidence="7">
    <location>
        <begin position="226"/>
        <end position="249"/>
    </location>
</feature>
<evidence type="ECO:0000256" key="2">
    <source>
        <dbReference type="ARBA" id="ARBA00022676"/>
    </source>
</evidence>
<evidence type="ECO:0000256" key="1">
    <source>
        <dbReference type="ARBA" id="ARBA00004141"/>
    </source>
</evidence>
<dbReference type="AlphaFoldDB" id="A0A9D1CNE1"/>
<reference evidence="9" key="1">
    <citation type="submission" date="2020-10" db="EMBL/GenBank/DDBJ databases">
        <authorList>
            <person name="Gilroy R."/>
        </authorList>
    </citation>
    <scope>NUCLEOTIDE SEQUENCE</scope>
    <source>
        <strain evidence="9">ChiSjej2B20-13462</strain>
    </source>
</reference>
<evidence type="ECO:0000259" key="8">
    <source>
        <dbReference type="Pfam" id="PF00535"/>
    </source>
</evidence>
<evidence type="ECO:0000256" key="5">
    <source>
        <dbReference type="ARBA" id="ARBA00022989"/>
    </source>
</evidence>
<sequence>MLSVVIPSYNEAGLVLPAAQTIGTILAEAHIEYELLFVDDGSRDGTWAEIQAAHRENAAVRGLRFSRNFGKEAAIFAGLRYARGACCAVIDCDLQHPPEKLPEMVRLWEQGYAVVNGVKADRGTESAAYGLAARCFNALMSRAARIDMRRSSDFKLLDRQVVDALLDLPERKTFFRALVGWAGYRSIDVPFEVRDRSVGQSHFSTLSLIRYALSNLTAYSCAPMQIITALGGLFLVLAVVLGIQTLVRWASGTAADGFTTVILLLLLIGSILMIGLGIIGYYIAQIFLEIKARPRYLVAETCGAGGERHGS</sequence>
<keyword evidence="3" id="KW-0808">Transferase</keyword>
<evidence type="ECO:0000313" key="10">
    <source>
        <dbReference type="Proteomes" id="UP000886874"/>
    </source>
</evidence>
<reference evidence="9" key="2">
    <citation type="journal article" date="2021" name="PeerJ">
        <title>Extensive microbial diversity within the chicken gut microbiome revealed by metagenomics and culture.</title>
        <authorList>
            <person name="Gilroy R."/>
            <person name="Ravi A."/>
            <person name="Getino M."/>
            <person name="Pursley I."/>
            <person name="Horton D.L."/>
            <person name="Alikhan N.F."/>
            <person name="Baker D."/>
            <person name="Gharbi K."/>
            <person name="Hall N."/>
            <person name="Watson M."/>
            <person name="Adriaenssens E.M."/>
            <person name="Foster-Nyarko E."/>
            <person name="Jarju S."/>
            <person name="Secka A."/>
            <person name="Antonio M."/>
            <person name="Oren A."/>
            <person name="Chaudhuri R.R."/>
            <person name="La Ragione R."/>
            <person name="Hildebrand F."/>
            <person name="Pallen M.J."/>
        </authorList>
    </citation>
    <scope>NUCLEOTIDE SEQUENCE</scope>
    <source>
        <strain evidence="9">ChiSjej2B20-13462</strain>
    </source>
</reference>
<dbReference type="PANTHER" id="PTHR48090">
    <property type="entry name" value="UNDECAPRENYL-PHOSPHATE 4-DEOXY-4-FORMAMIDO-L-ARABINOSE TRANSFERASE-RELATED"/>
    <property type="match status" value="1"/>
</dbReference>
<dbReference type="InterPro" id="IPR001173">
    <property type="entry name" value="Glyco_trans_2-like"/>
</dbReference>
<dbReference type="GO" id="GO:0005886">
    <property type="term" value="C:plasma membrane"/>
    <property type="evidence" value="ECO:0007669"/>
    <property type="project" value="TreeGrafter"/>
</dbReference>
<evidence type="ECO:0000256" key="7">
    <source>
        <dbReference type="SAM" id="Phobius"/>
    </source>
</evidence>
<dbReference type="PANTHER" id="PTHR48090:SF1">
    <property type="entry name" value="PROPHAGE BACTOPRENOL GLUCOSYL TRANSFERASE HOMOLOG"/>
    <property type="match status" value="1"/>
</dbReference>
<keyword evidence="2" id="KW-0328">Glycosyltransferase</keyword>
<comment type="caution">
    <text evidence="9">The sequence shown here is derived from an EMBL/GenBank/DDBJ whole genome shotgun (WGS) entry which is preliminary data.</text>
</comment>
<dbReference type="EMBL" id="DVFN01000046">
    <property type="protein sequence ID" value="HIQ69277.1"/>
    <property type="molecule type" value="Genomic_DNA"/>
</dbReference>
<evidence type="ECO:0000256" key="3">
    <source>
        <dbReference type="ARBA" id="ARBA00022679"/>
    </source>
</evidence>
<gene>
    <name evidence="9" type="ORF">IAA67_02955</name>
</gene>
<dbReference type="SUPFAM" id="SSF53448">
    <property type="entry name" value="Nucleotide-diphospho-sugar transferases"/>
    <property type="match status" value="1"/>
</dbReference>
<keyword evidence="5 7" id="KW-1133">Transmembrane helix</keyword>
<dbReference type="InterPro" id="IPR050256">
    <property type="entry name" value="Glycosyltransferase_2"/>
</dbReference>
<evidence type="ECO:0000313" key="9">
    <source>
        <dbReference type="EMBL" id="HIQ69277.1"/>
    </source>
</evidence>
<dbReference type="CDD" id="cd04187">
    <property type="entry name" value="DPM1_like_bac"/>
    <property type="match status" value="1"/>
</dbReference>
<feature type="domain" description="Glycosyltransferase 2-like" evidence="8">
    <location>
        <begin position="3"/>
        <end position="138"/>
    </location>
</feature>